<dbReference type="EMBL" id="AP022563">
    <property type="protein sequence ID" value="BBX18700.1"/>
    <property type="molecule type" value="Genomic_DNA"/>
</dbReference>
<keyword evidence="2" id="KW-1185">Reference proteome</keyword>
<proteinExistence type="predicted"/>
<gene>
    <name evidence="1" type="ORF">MDUV_35600</name>
</gene>
<protein>
    <submittedName>
        <fullName evidence="1">Uncharacterized protein</fullName>
    </submittedName>
</protein>
<evidence type="ECO:0000313" key="2">
    <source>
        <dbReference type="Proteomes" id="UP000467006"/>
    </source>
</evidence>
<dbReference type="KEGG" id="mdu:MDUV_35600"/>
<dbReference type="Pfam" id="PF19888">
    <property type="entry name" value="DUF6361"/>
    <property type="match status" value="1"/>
</dbReference>
<name>A0A7I7K3F3_9MYCO</name>
<dbReference type="Proteomes" id="UP000467006">
    <property type="component" value="Chromosome"/>
</dbReference>
<organism evidence="1 2">
    <name type="scientific">Mycolicibacterium duvalii</name>
    <dbReference type="NCBI Taxonomy" id="39688"/>
    <lineage>
        <taxon>Bacteria</taxon>
        <taxon>Bacillati</taxon>
        <taxon>Actinomycetota</taxon>
        <taxon>Actinomycetes</taxon>
        <taxon>Mycobacteriales</taxon>
        <taxon>Mycobacteriaceae</taxon>
        <taxon>Mycolicibacterium</taxon>
    </lineage>
</organism>
<dbReference type="InterPro" id="IPR045941">
    <property type="entry name" value="DUF6361"/>
</dbReference>
<evidence type="ECO:0000313" key="1">
    <source>
        <dbReference type="EMBL" id="BBX18700.1"/>
    </source>
</evidence>
<reference evidence="1 2" key="1">
    <citation type="journal article" date="2019" name="Emerg. Microbes Infect.">
        <title>Comprehensive subspecies identification of 175 nontuberculous mycobacteria species based on 7547 genomic profiles.</title>
        <authorList>
            <person name="Matsumoto Y."/>
            <person name="Kinjo T."/>
            <person name="Motooka D."/>
            <person name="Nabeya D."/>
            <person name="Jung N."/>
            <person name="Uechi K."/>
            <person name="Horii T."/>
            <person name="Iida T."/>
            <person name="Fujita J."/>
            <person name="Nakamura S."/>
        </authorList>
    </citation>
    <scope>NUCLEOTIDE SEQUENCE [LARGE SCALE GENOMIC DNA]</scope>
    <source>
        <strain evidence="1 2">JCM 6396</strain>
    </source>
</reference>
<dbReference type="AlphaFoldDB" id="A0A7I7K3F3"/>
<accession>A0A7I7K3F3</accession>
<sequence length="393" mass="44284">MREIVNLFSERESRDELGIGQVRDALSDLLWPGTSTLFTRARYFLLIPWCFRTAAKARNDVDKATAAADYNERRLIRGLLDAGEKDGVIGANVGFALKNLPSTLYWGAMGTHGVLSDPALSRADAIMAEIDRAHPRRTAADFDDEVANSWHTGAFHATLPTVPSGFPAEVPGGFAMPQSEAAWLRDRMLSSSPGTMLEYALEHRPDTGSEVPWEDSVLTGASGERAQVLDDARRFSILMNSAALVYNLLLAEAYEDEGFDRVDNPVDRYRQRIEEWAEQPSLSQDIHTWNRDAFWRRVLEQNPGVNLRSRRFIDTWLDLLSTANLAGLATNDSVRSFIYRREREHKRAQARLSNKRLLQAWLGASGSNRLVYRWTQLRPVIQDIHDGLERASA</sequence>